<name>A0A3B0PTC5_MYCSY</name>
<dbReference type="EMBL" id="LS991953">
    <property type="protein sequence ID" value="SYV92803.1"/>
    <property type="molecule type" value="Genomic_DNA"/>
</dbReference>
<reference evidence="2" key="1">
    <citation type="submission" date="2018-06" db="EMBL/GenBank/DDBJ databases">
        <authorList>
            <consortium name="Pathogen Informatics"/>
        </authorList>
    </citation>
    <scope>NUCLEOTIDE SEQUENCE [LARGE SCALE GENOMIC DNA]</scope>
    <source>
        <strain evidence="2">NCTC10124</strain>
    </source>
</reference>
<protein>
    <submittedName>
        <fullName evidence="1">Uncharacterized protein</fullName>
    </submittedName>
</protein>
<dbReference type="AlphaFoldDB" id="A0A3B0PTC5"/>
<gene>
    <name evidence="1" type="ORF">NCTC10124_00530</name>
</gene>
<feature type="non-terminal residue" evidence="1">
    <location>
        <position position="186"/>
    </location>
</feature>
<proteinExistence type="predicted"/>
<evidence type="ECO:0000313" key="1">
    <source>
        <dbReference type="EMBL" id="SYV92803.1"/>
    </source>
</evidence>
<sequence length="186" mass="20172">MWFTSGSVTAAKAVKEDAEYSKVTDTTHKTTLEEKYTAAAAFLTEDSKLKNLNADGTLATTQSDLESAKTALDAAVSALMPELTFVKTKASAVKTASELEPLVNTALKAELERQVNELTKEQAAQATTMLENLTSLKDSLTSLQDLVSKGLVMQVDYPQKYYDADNKADFDAALLKASSVFPAFKW</sequence>
<accession>A0A3B0PTC5</accession>
<organism evidence="1 2">
    <name type="scientific">Mycoplasmopsis synoviae</name>
    <name type="common">Mycoplasma synoviae</name>
    <dbReference type="NCBI Taxonomy" id="2109"/>
    <lineage>
        <taxon>Bacteria</taxon>
        <taxon>Bacillati</taxon>
        <taxon>Mycoplasmatota</taxon>
        <taxon>Mycoplasmoidales</taxon>
        <taxon>Metamycoplasmataceae</taxon>
        <taxon>Mycoplasmopsis</taxon>
    </lineage>
</organism>
<evidence type="ECO:0000313" key="2">
    <source>
        <dbReference type="Proteomes" id="UP000259328"/>
    </source>
</evidence>
<dbReference type="Proteomes" id="UP000259328">
    <property type="component" value="Chromosome"/>
</dbReference>